<name>A0AAV9GXM6_9PEZI</name>
<feature type="region of interest" description="Disordered" evidence="1">
    <location>
        <begin position="1"/>
        <end position="27"/>
    </location>
</feature>
<dbReference type="PANTHER" id="PTHR21310">
    <property type="entry name" value="AMINOGLYCOSIDE PHOSPHOTRANSFERASE-RELATED-RELATED"/>
    <property type="match status" value="1"/>
</dbReference>
<feature type="compositionally biased region" description="Pro residues" evidence="1">
    <location>
        <begin position="1"/>
        <end position="13"/>
    </location>
</feature>
<dbReference type="PANTHER" id="PTHR21310:SF56">
    <property type="entry name" value="AMINOGLYCOSIDE PHOSPHOTRANSFERASE DOMAIN-CONTAINING PROTEIN"/>
    <property type="match status" value="1"/>
</dbReference>
<comment type="caution">
    <text evidence="3">The sequence shown here is derived from an EMBL/GenBank/DDBJ whole genome shotgun (WGS) entry which is preliminary data.</text>
</comment>
<feature type="domain" description="Aminoglycoside phosphotransferase" evidence="2">
    <location>
        <begin position="95"/>
        <end position="327"/>
    </location>
</feature>
<reference evidence="3" key="1">
    <citation type="journal article" date="2023" name="Mol. Phylogenet. Evol.">
        <title>Genome-scale phylogeny and comparative genomics of the fungal order Sordariales.</title>
        <authorList>
            <person name="Hensen N."/>
            <person name="Bonometti L."/>
            <person name="Westerberg I."/>
            <person name="Brannstrom I.O."/>
            <person name="Guillou S."/>
            <person name="Cros-Aarteil S."/>
            <person name="Calhoun S."/>
            <person name="Haridas S."/>
            <person name="Kuo A."/>
            <person name="Mondo S."/>
            <person name="Pangilinan J."/>
            <person name="Riley R."/>
            <person name="LaButti K."/>
            <person name="Andreopoulos B."/>
            <person name="Lipzen A."/>
            <person name="Chen C."/>
            <person name="Yan M."/>
            <person name="Daum C."/>
            <person name="Ng V."/>
            <person name="Clum A."/>
            <person name="Steindorff A."/>
            <person name="Ohm R.A."/>
            <person name="Martin F."/>
            <person name="Silar P."/>
            <person name="Natvig D.O."/>
            <person name="Lalanne C."/>
            <person name="Gautier V."/>
            <person name="Ament-Velasquez S.L."/>
            <person name="Kruys A."/>
            <person name="Hutchinson M.I."/>
            <person name="Powell A.J."/>
            <person name="Barry K."/>
            <person name="Miller A.N."/>
            <person name="Grigoriev I.V."/>
            <person name="Debuchy R."/>
            <person name="Gladieux P."/>
            <person name="Hiltunen Thoren M."/>
            <person name="Johannesson H."/>
        </authorList>
    </citation>
    <scope>NUCLEOTIDE SEQUENCE</scope>
    <source>
        <strain evidence="3">PSN243</strain>
    </source>
</reference>
<evidence type="ECO:0000256" key="1">
    <source>
        <dbReference type="SAM" id="MobiDB-lite"/>
    </source>
</evidence>
<feature type="compositionally biased region" description="Basic and acidic residues" evidence="1">
    <location>
        <begin position="16"/>
        <end position="25"/>
    </location>
</feature>
<evidence type="ECO:0000313" key="3">
    <source>
        <dbReference type="EMBL" id="KAK4452506.1"/>
    </source>
</evidence>
<dbReference type="AlphaFoldDB" id="A0AAV9GXM6"/>
<dbReference type="InterPro" id="IPR051678">
    <property type="entry name" value="AGP_Transferase"/>
</dbReference>
<accession>A0AAV9GXM6</accession>
<gene>
    <name evidence="3" type="ORF">QBC34DRAFT_492073</name>
</gene>
<dbReference type="InterPro" id="IPR011009">
    <property type="entry name" value="Kinase-like_dom_sf"/>
</dbReference>
<evidence type="ECO:0000259" key="2">
    <source>
        <dbReference type="Pfam" id="PF01636"/>
    </source>
</evidence>
<dbReference type="Proteomes" id="UP001321760">
    <property type="component" value="Unassembled WGS sequence"/>
</dbReference>
<dbReference type="EMBL" id="MU865923">
    <property type="protein sequence ID" value="KAK4452506.1"/>
    <property type="molecule type" value="Genomic_DNA"/>
</dbReference>
<evidence type="ECO:0000313" key="4">
    <source>
        <dbReference type="Proteomes" id="UP001321760"/>
    </source>
</evidence>
<organism evidence="3 4">
    <name type="scientific">Podospora aff. communis PSN243</name>
    <dbReference type="NCBI Taxonomy" id="3040156"/>
    <lineage>
        <taxon>Eukaryota</taxon>
        <taxon>Fungi</taxon>
        <taxon>Dikarya</taxon>
        <taxon>Ascomycota</taxon>
        <taxon>Pezizomycotina</taxon>
        <taxon>Sordariomycetes</taxon>
        <taxon>Sordariomycetidae</taxon>
        <taxon>Sordariales</taxon>
        <taxon>Podosporaceae</taxon>
        <taxon>Podospora</taxon>
    </lineage>
</organism>
<keyword evidence="4" id="KW-1185">Reference proteome</keyword>
<protein>
    <recommendedName>
        <fullName evidence="2">Aminoglycoside phosphotransferase domain-containing protein</fullName>
    </recommendedName>
</protein>
<dbReference type="SUPFAM" id="SSF56112">
    <property type="entry name" value="Protein kinase-like (PK-like)"/>
    <property type="match status" value="1"/>
</dbReference>
<dbReference type="Pfam" id="PF01636">
    <property type="entry name" value="APH"/>
    <property type="match status" value="1"/>
</dbReference>
<dbReference type="InterPro" id="IPR002575">
    <property type="entry name" value="Aminoglycoside_PTrfase"/>
</dbReference>
<reference evidence="3" key="2">
    <citation type="submission" date="2023-05" db="EMBL/GenBank/DDBJ databases">
        <authorList>
            <consortium name="Lawrence Berkeley National Laboratory"/>
            <person name="Steindorff A."/>
            <person name="Hensen N."/>
            <person name="Bonometti L."/>
            <person name="Westerberg I."/>
            <person name="Brannstrom I.O."/>
            <person name="Guillou S."/>
            <person name="Cros-Aarteil S."/>
            <person name="Calhoun S."/>
            <person name="Haridas S."/>
            <person name="Kuo A."/>
            <person name="Mondo S."/>
            <person name="Pangilinan J."/>
            <person name="Riley R."/>
            <person name="Labutti K."/>
            <person name="Andreopoulos B."/>
            <person name="Lipzen A."/>
            <person name="Chen C."/>
            <person name="Yanf M."/>
            <person name="Daum C."/>
            <person name="Ng V."/>
            <person name="Clum A."/>
            <person name="Ohm R."/>
            <person name="Martin F."/>
            <person name="Silar P."/>
            <person name="Natvig D."/>
            <person name="Lalanne C."/>
            <person name="Gautier V."/>
            <person name="Ament-Velasquez S.L."/>
            <person name="Kruys A."/>
            <person name="Hutchinson M.I."/>
            <person name="Powell A.J."/>
            <person name="Barry K."/>
            <person name="Miller A.N."/>
            <person name="Grigoriev I.V."/>
            <person name="Debuchy R."/>
            <person name="Gladieux P."/>
            <person name="Thoren M.H."/>
            <person name="Johannesson H."/>
        </authorList>
    </citation>
    <scope>NUCLEOTIDE SEQUENCE</scope>
    <source>
        <strain evidence="3">PSN243</strain>
    </source>
</reference>
<proteinExistence type="predicted"/>
<sequence length="424" mass="47410">MSPSFCPPFPPPSEDQTDKGYRSDDDTASVTSCTSTVEWDQEPYETFQHKVLACAKQVLWPATDPADVVATRMTGGGYNRIIGLSIRNRKGRQTKRRVIRVPRFDETANVAKDVAALQFVKQRTSIPVPRVVGFSATHDNELGLPCMIQTRLKGEKALHVYGNYNHQARCTFAVELGGVFRQILATQSPIPGVPVFAQTGGDNPPPLGTEVQIAPFPEAGPQHGISFEDCSTREPMSVLQFIETMIEHRKQVDHSDTQDPWFEFDLLDSLLGVAREMSKHGYFDKVPHTLVHQDLQIYSIMASDAPFPGDSALTAIIDWDEACLAPAFMTCIPPQWLWGWDEELDELDETKADDTPEDVENREIKRLFEEAAGPLYERFAYDPVYRVARIVTKYCFTPLGHNAHAEEIDAAVDEWKSIKAGLGV</sequence>